<dbReference type="EMBL" id="CM056743">
    <property type="protein sequence ID" value="KAJ8672457.1"/>
    <property type="molecule type" value="Genomic_DNA"/>
</dbReference>
<evidence type="ECO:0000313" key="2">
    <source>
        <dbReference type="Proteomes" id="UP001239111"/>
    </source>
</evidence>
<keyword evidence="2" id="KW-1185">Reference proteome</keyword>
<proteinExistence type="predicted"/>
<comment type="caution">
    <text evidence="1">The sequence shown here is derived from an EMBL/GenBank/DDBJ whole genome shotgun (WGS) entry which is preliminary data.</text>
</comment>
<protein>
    <submittedName>
        <fullName evidence="1">Uncharacterized protein</fullName>
    </submittedName>
</protein>
<accession>A0ACC2NMZ5</accession>
<gene>
    <name evidence="1" type="ORF">QAD02_003716</name>
</gene>
<dbReference type="Proteomes" id="UP001239111">
    <property type="component" value="Chromosome 3"/>
</dbReference>
<reference evidence="1" key="1">
    <citation type="submission" date="2023-04" db="EMBL/GenBank/DDBJ databases">
        <title>A chromosome-level genome assembly of the parasitoid wasp Eretmocerus hayati.</title>
        <authorList>
            <person name="Zhong Y."/>
            <person name="Liu S."/>
            <person name="Liu Y."/>
        </authorList>
    </citation>
    <scope>NUCLEOTIDE SEQUENCE</scope>
    <source>
        <strain evidence="1">ZJU_SS_LIU_2023</strain>
    </source>
</reference>
<sequence length="276" mass="30582">MPASAALSAMKLATVGKMLTQDNATLLDTNCTKAFTVLAHRPELDTTLPTMHHELHRDDGDSTSSSQSDEDEEDDDDSSSSRLTTIRRGMSKSNELLPTLPGPLSTDSHPLHQNRGCSKSQDSLRLRGSNANEFGTMLRLRLSRLQHQHQQRKHNQAHAQHPKPFVSTVRKGVFLMPPAEVAALLGIGPAPLVHARPEHKFEEQQLRRRLEARPEVRHRMHHARCHEALRGPSDLAFGSPVPHRTKYHPSALSLAGSNGASHCRSRDSSHRVAILT</sequence>
<organism evidence="1 2">
    <name type="scientific">Eretmocerus hayati</name>
    <dbReference type="NCBI Taxonomy" id="131215"/>
    <lineage>
        <taxon>Eukaryota</taxon>
        <taxon>Metazoa</taxon>
        <taxon>Ecdysozoa</taxon>
        <taxon>Arthropoda</taxon>
        <taxon>Hexapoda</taxon>
        <taxon>Insecta</taxon>
        <taxon>Pterygota</taxon>
        <taxon>Neoptera</taxon>
        <taxon>Endopterygota</taxon>
        <taxon>Hymenoptera</taxon>
        <taxon>Apocrita</taxon>
        <taxon>Proctotrupomorpha</taxon>
        <taxon>Chalcidoidea</taxon>
        <taxon>Aphelinidae</taxon>
        <taxon>Aphelininae</taxon>
        <taxon>Eretmocerus</taxon>
    </lineage>
</organism>
<name>A0ACC2NMZ5_9HYME</name>
<evidence type="ECO:0000313" key="1">
    <source>
        <dbReference type="EMBL" id="KAJ8672457.1"/>
    </source>
</evidence>